<sequence>MNNSVDIVIAGGGLSGLLLARSLITSSPSLSIAVVESQSISFKQANQFDQRVLALSHHSAKYLEKIGVWPACQAHATAINHIHISDRGNYGKARIDACDHNVEALGYVIAMADLGKALQDSVNNADNICWYSPDSIVAFEQHQQHVDITLDSGSNLQAKLLLACDGGQSKIRQSLSIDTIESEYAQSAIVCNLEMEKAHLGKAYERFTSHGPIAMLPLKQTNTSLVWTTTPEQALALINADTQEFTKQLEKAFGYWLGSVVKVGERGSFPLSLVQAKQNISHRIALIGNASHTIHPIAGQGFNLGLRDVELMATLVQQAIVQQQDIGQLALLSQYQQQRLSDQQAIISLTDSLVTLFSNDHAPLVAGRNIALKVLNYVSPLKQAFVNKTMGYK</sequence>
<evidence type="ECO:0000256" key="3">
    <source>
        <dbReference type="ARBA" id="ARBA00005349"/>
    </source>
</evidence>
<dbReference type="Proteomes" id="UP000199308">
    <property type="component" value="Unassembled WGS sequence"/>
</dbReference>
<dbReference type="PANTHER" id="PTHR43876">
    <property type="entry name" value="UBIQUINONE BIOSYNTHESIS MONOOXYGENASE COQ6, MITOCHONDRIAL"/>
    <property type="match status" value="1"/>
</dbReference>
<dbReference type="EMBL" id="FOHK01000016">
    <property type="protein sequence ID" value="SET82574.1"/>
    <property type="molecule type" value="Genomic_DNA"/>
</dbReference>
<evidence type="ECO:0000256" key="7">
    <source>
        <dbReference type="ARBA" id="ARBA00023033"/>
    </source>
</evidence>
<dbReference type="STRING" id="349064.SAMN05660429_02783"/>
<dbReference type="FunFam" id="3.50.50.60:FF:000021">
    <property type="entry name" value="Ubiquinone biosynthesis monooxygenase COQ6"/>
    <property type="match status" value="1"/>
</dbReference>
<dbReference type="InterPro" id="IPR036188">
    <property type="entry name" value="FAD/NAD-bd_sf"/>
</dbReference>
<dbReference type="NCBIfam" id="NF004356">
    <property type="entry name" value="PRK05732.1"/>
    <property type="match status" value="1"/>
</dbReference>
<dbReference type="NCBIfam" id="TIGR01984">
    <property type="entry name" value="UbiH"/>
    <property type="match status" value="1"/>
</dbReference>
<keyword evidence="7" id="KW-0503">Monooxygenase</keyword>
<comment type="subunit">
    <text evidence="8">Component of the Ubi complex metabolon, which regroups five ubiquinone biosynthesis proteins (UbiE, UbiF, UbiG, UbiH and UbiI) and two accessory factors (UbiK and the lipid-binding protein UbiJ).</text>
</comment>
<feature type="domain" description="FAD-binding" evidence="9">
    <location>
        <begin position="5"/>
        <end position="347"/>
    </location>
</feature>
<evidence type="ECO:0000256" key="1">
    <source>
        <dbReference type="ARBA" id="ARBA00001974"/>
    </source>
</evidence>
<dbReference type="AlphaFoldDB" id="A0A1I0HFP2"/>
<evidence type="ECO:0000256" key="8">
    <source>
        <dbReference type="ARBA" id="ARBA00065734"/>
    </source>
</evidence>
<dbReference type="GO" id="GO:0008681">
    <property type="term" value="F:2-octaprenyl-6-methoxyphenol hydroxylase activity"/>
    <property type="evidence" value="ECO:0007669"/>
    <property type="project" value="InterPro"/>
</dbReference>
<accession>A0A1I0HFP2</accession>
<dbReference type="InterPro" id="IPR051205">
    <property type="entry name" value="UbiH/COQ6_monooxygenase"/>
</dbReference>
<keyword evidence="11" id="KW-1185">Reference proteome</keyword>
<dbReference type="InterPro" id="IPR010971">
    <property type="entry name" value="UbiH/COQ6"/>
</dbReference>
<evidence type="ECO:0000256" key="4">
    <source>
        <dbReference type="ARBA" id="ARBA00022630"/>
    </source>
</evidence>
<evidence type="ECO:0000313" key="10">
    <source>
        <dbReference type="EMBL" id="SET82574.1"/>
    </source>
</evidence>
<dbReference type="RefSeq" id="WP_093331767.1">
    <property type="nucleotide sequence ID" value="NZ_AP027363.1"/>
</dbReference>
<dbReference type="NCBIfam" id="TIGR01988">
    <property type="entry name" value="Ubi-OHases"/>
    <property type="match status" value="1"/>
</dbReference>
<dbReference type="GO" id="GO:0006744">
    <property type="term" value="P:ubiquinone biosynthetic process"/>
    <property type="evidence" value="ECO:0007669"/>
    <property type="project" value="UniProtKB-UniPathway"/>
</dbReference>
<organism evidence="10 11">
    <name type="scientific">Thalassotalea agarivorans</name>
    <name type="common">Thalassomonas agarivorans</name>
    <dbReference type="NCBI Taxonomy" id="349064"/>
    <lineage>
        <taxon>Bacteria</taxon>
        <taxon>Pseudomonadati</taxon>
        <taxon>Pseudomonadota</taxon>
        <taxon>Gammaproteobacteria</taxon>
        <taxon>Alteromonadales</taxon>
        <taxon>Colwelliaceae</taxon>
        <taxon>Thalassotalea</taxon>
    </lineage>
</organism>
<dbReference type="SUPFAM" id="SSF51905">
    <property type="entry name" value="FAD/NAD(P)-binding domain"/>
    <property type="match status" value="1"/>
</dbReference>
<evidence type="ECO:0000256" key="5">
    <source>
        <dbReference type="ARBA" id="ARBA00022827"/>
    </source>
</evidence>
<evidence type="ECO:0000259" key="9">
    <source>
        <dbReference type="Pfam" id="PF01494"/>
    </source>
</evidence>
<dbReference type="PROSITE" id="PS01304">
    <property type="entry name" value="UBIH"/>
    <property type="match status" value="1"/>
</dbReference>
<comment type="cofactor">
    <cofactor evidence="1">
        <name>FAD</name>
        <dbReference type="ChEBI" id="CHEBI:57692"/>
    </cofactor>
</comment>
<gene>
    <name evidence="10" type="ORF">SAMN05660429_02783</name>
</gene>
<dbReference type="Gene3D" id="3.50.50.60">
    <property type="entry name" value="FAD/NAD(P)-binding domain"/>
    <property type="match status" value="2"/>
</dbReference>
<evidence type="ECO:0000256" key="6">
    <source>
        <dbReference type="ARBA" id="ARBA00023002"/>
    </source>
</evidence>
<dbReference type="OrthoDB" id="9769565at2"/>
<reference evidence="10 11" key="1">
    <citation type="submission" date="2016-10" db="EMBL/GenBank/DDBJ databases">
        <authorList>
            <person name="de Groot N.N."/>
        </authorList>
    </citation>
    <scope>NUCLEOTIDE SEQUENCE [LARGE SCALE GENOMIC DNA]</scope>
    <source>
        <strain evidence="10 11">DSM 19706</strain>
    </source>
</reference>
<dbReference type="InterPro" id="IPR011295">
    <property type="entry name" value="UbiH"/>
</dbReference>
<dbReference type="Pfam" id="PF01494">
    <property type="entry name" value="FAD_binding_3"/>
    <property type="match status" value="1"/>
</dbReference>
<evidence type="ECO:0000256" key="2">
    <source>
        <dbReference type="ARBA" id="ARBA00004749"/>
    </source>
</evidence>
<keyword evidence="4" id="KW-0285">Flavoprotein</keyword>
<dbReference type="InterPro" id="IPR018168">
    <property type="entry name" value="Ubi_Hdrlase_CS"/>
</dbReference>
<dbReference type="InterPro" id="IPR002938">
    <property type="entry name" value="FAD-bd"/>
</dbReference>
<proteinExistence type="inferred from homology"/>
<evidence type="ECO:0000313" key="11">
    <source>
        <dbReference type="Proteomes" id="UP000199308"/>
    </source>
</evidence>
<keyword evidence="5" id="KW-0274">FAD</keyword>
<dbReference type="PANTHER" id="PTHR43876:SF8">
    <property type="entry name" value="2-OCTAPRENYL-6-METHOXYPHENOL HYDROXYLASE"/>
    <property type="match status" value="1"/>
</dbReference>
<comment type="similarity">
    <text evidence="3">Belongs to the UbiH/COQ6 family.</text>
</comment>
<dbReference type="UniPathway" id="UPA00232"/>
<keyword evidence="6" id="KW-0560">Oxidoreductase</keyword>
<dbReference type="GO" id="GO:0071949">
    <property type="term" value="F:FAD binding"/>
    <property type="evidence" value="ECO:0007669"/>
    <property type="project" value="InterPro"/>
</dbReference>
<comment type="pathway">
    <text evidence="2">Cofactor biosynthesis; ubiquinone biosynthesis.</text>
</comment>
<dbReference type="GO" id="GO:0110142">
    <property type="term" value="C:ubiquinone biosynthesis complex"/>
    <property type="evidence" value="ECO:0007669"/>
    <property type="project" value="UniProtKB-ARBA"/>
</dbReference>
<protein>
    <submittedName>
        <fullName evidence="10">2-octaprenyl-6-methoxyphenol hydroxylase</fullName>
    </submittedName>
</protein>
<name>A0A1I0HFP2_THASX</name>
<dbReference type="PRINTS" id="PR00420">
    <property type="entry name" value="RNGMNOXGNASE"/>
</dbReference>